<dbReference type="InterPro" id="IPR024079">
    <property type="entry name" value="MetalloPept_cat_dom_sf"/>
</dbReference>
<organism evidence="10 11">
    <name type="scientific">Sphingobium phenoxybenzoativorans</name>
    <dbReference type="NCBI Taxonomy" id="1592790"/>
    <lineage>
        <taxon>Bacteria</taxon>
        <taxon>Pseudomonadati</taxon>
        <taxon>Pseudomonadota</taxon>
        <taxon>Alphaproteobacteria</taxon>
        <taxon>Sphingomonadales</taxon>
        <taxon>Sphingomonadaceae</taxon>
        <taxon>Sphingobium</taxon>
    </lineage>
</organism>
<dbReference type="PANTHER" id="PTHR11804">
    <property type="entry name" value="PROTEASE M3 THIMET OLIGOPEPTIDASE-RELATED"/>
    <property type="match status" value="1"/>
</dbReference>
<dbReference type="GO" id="GO:0004222">
    <property type="term" value="F:metalloendopeptidase activity"/>
    <property type="evidence" value="ECO:0007669"/>
    <property type="project" value="InterPro"/>
</dbReference>
<evidence type="ECO:0000256" key="3">
    <source>
        <dbReference type="ARBA" id="ARBA00022723"/>
    </source>
</evidence>
<evidence type="ECO:0000256" key="4">
    <source>
        <dbReference type="ARBA" id="ARBA00022801"/>
    </source>
</evidence>
<dbReference type="Gene3D" id="3.40.390.10">
    <property type="entry name" value="Collagenase (Catalytic Domain)"/>
    <property type="match status" value="1"/>
</dbReference>
<keyword evidence="3 7" id="KW-0479">Metal-binding</keyword>
<evidence type="ECO:0000256" key="5">
    <source>
        <dbReference type="ARBA" id="ARBA00022833"/>
    </source>
</evidence>
<dbReference type="InterPro" id="IPR045090">
    <property type="entry name" value="Pept_M3A_M3B"/>
</dbReference>
<dbReference type="GO" id="GO:0006518">
    <property type="term" value="P:peptide metabolic process"/>
    <property type="evidence" value="ECO:0007669"/>
    <property type="project" value="TreeGrafter"/>
</dbReference>
<evidence type="ECO:0000256" key="6">
    <source>
        <dbReference type="ARBA" id="ARBA00023049"/>
    </source>
</evidence>
<dbReference type="InterPro" id="IPR001567">
    <property type="entry name" value="Pept_M3A_M3B_dom"/>
</dbReference>
<keyword evidence="11" id="KW-1185">Reference proteome</keyword>
<dbReference type="SUPFAM" id="SSF55486">
    <property type="entry name" value="Metalloproteases ('zincins'), catalytic domain"/>
    <property type="match status" value="1"/>
</dbReference>
<evidence type="ECO:0000313" key="11">
    <source>
        <dbReference type="Proteomes" id="UP000681425"/>
    </source>
</evidence>
<evidence type="ECO:0000313" key="10">
    <source>
        <dbReference type="EMBL" id="QUT06381.1"/>
    </source>
</evidence>
<proteinExistence type="inferred from homology"/>
<dbReference type="Proteomes" id="UP000681425">
    <property type="component" value="Chromosome"/>
</dbReference>
<evidence type="ECO:0000259" key="9">
    <source>
        <dbReference type="Pfam" id="PF01432"/>
    </source>
</evidence>
<evidence type="ECO:0000256" key="2">
    <source>
        <dbReference type="ARBA" id="ARBA00022670"/>
    </source>
</evidence>
<keyword evidence="2 7" id="KW-0645">Protease</keyword>
<comment type="cofactor">
    <cofactor evidence="7">
        <name>Zn(2+)</name>
        <dbReference type="ChEBI" id="CHEBI:29105"/>
    </cofactor>
    <text evidence="7">Binds 1 zinc ion.</text>
</comment>
<dbReference type="EMBL" id="CP073910">
    <property type="protein sequence ID" value="QUT06381.1"/>
    <property type="molecule type" value="Genomic_DNA"/>
</dbReference>
<dbReference type="RefSeq" id="WP_212609762.1">
    <property type="nucleotide sequence ID" value="NZ_CP073910.1"/>
</dbReference>
<accession>A0A975K7T5</accession>
<gene>
    <name evidence="10" type="ORF">KFK14_02570</name>
</gene>
<evidence type="ECO:0000256" key="8">
    <source>
        <dbReference type="SAM" id="SignalP"/>
    </source>
</evidence>
<dbReference type="CDD" id="cd06455">
    <property type="entry name" value="M3A_TOP"/>
    <property type="match status" value="1"/>
</dbReference>
<feature type="signal peptide" evidence="8">
    <location>
        <begin position="1"/>
        <end position="23"/>
    </location>
</feature>
<feature type="domain" description="Peptidase M3A/M3B catalytic" evidence="9">
    <location>
        <begin position="243"/>
        <end position="668"/>
    </location>
</feature>
<protein>
    <submittedName>
        <fullName evidence="10">Zn-dependent oligopeptidase</fullName>
    </submittedName>
</protein>
<reference evidence="10" key="1">
    <citation type="submission" date="2021-04" db="EMBL/GenBank/DDBJ databases">
        <title>Isolation of p-tert-butylphenol degrading bacteria Sphingobium phenoxybenzoativorans Tas13 from active sludge.</title>
        <authorList>
            <person name="Li Y."/>
        </authorList>
    </citation>
    <scope>NUCLEOTIDE SEQUENCE</scope>
    <source>
        <strain evidence="10">Tas13</strain>
    </source>
</reference>
<keyword evidence="6 7" id="KW-0482">Metalloprotease</keyword>
<dbReference type="GO" id="GO:0046872">
    <property type="term" value="F:metal ion binding"/>
    <property type="evidence" value="ECO:0007669"/>
    <property type="project" value="UniProtKB-UniRule"/>
</dbReference>
<keyword evidence="5 7" id="KW-0862">Zinc</keyword>
<feature type="chain" id="PRO_5036695342" evidence="8">
    <location>
        <begin position="24"/>
        <end position="671"/>
    </location>
</feature>
<keyword evidence="4 7" id="KW-0378">Hydrolase</keyword>
<dbReference type="KEGG" id="spph:KFK14_02570"/>
<comment type="similarity">
    <text evidence="1 7">Belongs to the peptidase M3 family.</text>
</comment>
<dbReference type="Gene3D" id="1.10.1370.10">
    <property type="entry name" value="Neurolysin, domain 3"/>
    <property type="match status" value="1"/>
</dbReference>
<dbReference type="AlphaFoldDB" id="A0A975K7T5"/>
<dbReference type="PANTHER" id="PTHR11804:SF84">
    <property type="entry name" value="SACCHAROLYSIN"/>
    <property type="match status" value="1"/>
</dbReference>
<name>A0A975K7T5_9SPHN</name>
<dbReference type="Pfam" id="PF01432">
    <property type="entry name" value="Peptidase_M3"/>
    <property type="match status" value="1"/>
</dbReference>
<dbReference type="GO" id="GO:0006508">
    <property type="term" value="P:proteolysis"/>
    <property type="evidence" value="ECO:0007669"/>
    <property type="project" value="UniProtKB-KW"/>
</dbReference>
<keyword evidence="8" id="KW-0732">Signal</keyword>
<sequence>MPFSFRGPIAATLLAGTSFSAQAATTPLDKEADAYLSALPITGATPESVAKRCDETLSLAAKAKAALESRKGKASIDGDFAAYDTLSLILSDGSSEMYLISETYPVKEVRAAAEACLPKLSDAATGVNLSRPIYDRLAAIPTAKLDAKTGFTLKKMLTNYKLAGVDKDDATRAKVTQLQKEITETGLLFAKNIRDDKGDIPLKPAELAGLPKDFLDSHKPGADGLVHLTFDYPDIFPVLDFASIRETRRKVTTAFANRGYPANEAVLKTLLEKRFELAQTLGYPDYATLATADKMIGDPQRAAQFLEDVNVAAKPGADADYAELLAFAKTVDPTITKLERYDNSYMSNLLRKKKYAVDANEVREYFTYDKARSGIFKLIGDLFGADIRPWNTPVWDKSVTAWELYDGNKLVGRFYLDMHPREGKFSHAAQFPIRTGIEGRQIPVGALICNFPATGPMDHDDVTTFLHEFGHLIHSLYSGHTKYGVQSMGNLQWDFIEAPSQLLEEWTWDYDTLKGFASNAKGEPIPEELVKKMNAGRRFGEPGQWKGQLAYAAVSMNYYNRKPDFDLKSMYDQQVSRYSLFPPVPDTHAYASFGHLDGYSAIYYTYVWSKAIALDLFTKFKTAGIRDKATAMQYRKQVLEPGGSEDANVLIQNFLGRPLSLEAFKDELANK</sequence>
<evidence type="ECO:0000256" key="1">
    <source>
        <dbReference type="ARBA" id="ARBA00006040"/>
    </source>
</evidence>
<evidence type="ECO:0000256" key="7">
    <source>
        <dbReference type="RuleBase" id="RU003435"/>
    </source>
</evidence>
<dbReference type="InterPro" id="IPR024077">
    <property type="entry name" value="Neurolysin/TOP_dom2"/>
</dbReference>